<accession>A0A4P7HL60</accession>
<evidence type="ECO:0000256" key="1">
    <source>
        <dbReference type="SAM" id="MobiDB-lite"/>
    </source>
</evidence>
<organism evidence="2 3">
    <name type="scientific">Paracoccus liaowanqingii</name>
    <dbReference type="NCBI Taxonomy" id="2560053"/>
    <lineage>
        <taxon>Bacteria</taxon>
        <taxon>Pseudomonadati</taxon>
        <taxon>Pseudomonadota</taxon>
        <taxon>Alphaproteobacteria</taxon>
        <taxon>Rhodobacterales</taxon>
        <taxon>Paracoccaceae</taxon>
        <taxon>Paracoccus</taxon>
    </lineage>
</organism>
<feature type="compositionally biased region" description="Acidic residues" evidence="1">
    <location>
        <begin position="162"/>
        <end position="188"/>
    </location>
</feature>
<dbReference type="Proteomes" id="UP000296374">
    <property type="component" value="Chromosome"/>
</dbReference>
<dbReference type="KEGG" id="plia:E4191_06305"/>
<dbReference type="EMBL" id="CP038439">
    <property type="protein sequence ID" value="QBX34363.1"/>
    <property type="molecule type" value="Genomic_DNA"/>
</dbReference>
<feature type="compositionally biased region" description="Pro residues" evidence="1">
    <location>
        <begin position="90"/>
        <end position="101"/>
    </location>
</feature>
<name>A0A4P7HL60_9RHOB</name>
<evidence type="ECO:0000313" key="3">
    <source>
        <dbReference type="Proteomes" id="UP000296374"/>
    </source>
</evidence>
<dbReference type="RefSeq" id="WP_135312652.1">
    <property type="nucleotide sequence ID" value="NZ_CP038439.1"/>
</dbReference>
<gene>
    <name evidence="2" type="ORF">E4191_06305</name>
</gene>
<dbReference type="AlphaFoldDB" id="A0A4P7HL60"/>
<dbReference type="InterPro" id="IPR018648">
    <property type="entry name" value="DUF2076"/>
</dbReference>
<protein>
    <submittedName>
        <fullName evidence="2">DUF2076 family protein</fullName>
    </submittedName>
</protein>
<feature type="region of interest" description="Disordered" evidence="1">
    <location>
        <begin position="155"/>
        <end position="188"/>
    </location>
</feature>
<feature type="region of interest" description="Disordered" evidence="1">
    <location>
        <begin position="65"/>
        <end position="131"/>
    </location>
</feature>
<proteinExistence type="predicted"/>
<sequence length="188" mass="19381">MDHNDRQTIEGLFGKLGQAAQAQPHRDPEAEALIADLMARNPGAAYYLSQTVIMQEQALNAAEAQMQQAQRAPEPQGGLFGRLFGGSQPQPQPRPVAPRPVQPQAHGQQQPAQGGGGPWNSGRPSGGGGFMAGAAQTAMGVAGGVLLGNAIGGMFAGPAEAGEMEQEPAMEDEAGYDDGGFDDGGFEE</sequence>
<feature type="compositionally biased region" description="Low complexity" evidence="1">
    <location>
        <begin position="65"/>
        <end position="76"/>
    </location>
</feature>
<dbReference type="Pfam" id="PF09849">
    <property type="entry name" value="DUF2076"/>
    <property type="match status" value="1"/>
</dbReference>
<feature type="compositionally biased region" description="Gly residues" evidence="1">
    <location>
        <begin position="113"/>
        <end position="131"/>
    </location>
</feature>
<evidence type="ECO:0000313" key="2">
    <source>
        <dbReference type="EMBL" id="QBX34363.1"/>
    </source>
</evidence>
<feature type="compositionally biased region" description="Low complexity" evidence="1">
    <location>
        <begin position="102"/>
        <end position="112"/>
    </location>
</feature>
<reference evidence="3" key="1">
    <citation type="submission" date="2019-03" db="EMBL/GenBank/DDBJ databases">
        <authorList>
            <person name="Li J."/>
        </authorList>
    </citation>
    <scope>NUCLEOTIDE SEQUENCE [LARGE SCALE GENOMIC DNA]</scope>
    <source>
        <strain evidence="3">2251</strain>
    </source>
</reference>